<dbReference type="AlphaFoldDB" id="A0A085ZPQ3"/>
<comment type="caution">
    <text evidence="1">The sequence shown here is derived from an EMBL/GenBank/DDBJ whole genome shotgun (WGS) entry which is preliminary data.</text>
</comment>
<dbReference type="EMBL" id="JPRL01000001">
    <property type="protein sequence ID" value="KFF06417.1"/>
    <property type="molecule type" value="Genomic_DNA"/>
</dbReference>
<proteinExistence type="predicted"/>
<evidence type="ECO:0000313" key="2">
    <source>
        <dbReference type="Proteomes" id="UP000028715"/>
    </source>
</evidence>
<organism evidence="1 2">
    <name type="scientific">Flavobacterium reichenbachii</name>
    <dbReference type="NCBI Taxonomy" id="362418"/>
    <lineage>
        <taxon>Bacteria</taxon>
        <taxon>Pseudomonadati</taxon>
        <taxon>Bacteroidota</taxon>
        <taxon>Flavobacteriia</taxon>
        <taxon>Flavobacteriales</taxon>
        <taxon>Flavobacteriaceae</taxon>
        <taxon>Flavobacterium</taxon>
    </lineage>
</organism>
<name>A0A085ZPQ3_9FLAO</name>
<evidence type="ECO:0000313" key="1">
    <source>
        <dbReference type="EMBL" id="KFF06417.1"/>
    </source>
</evidence>
<protein>
    <submittedName>
        <fullName evidence="1">Uncharacterized protein</fullName>
    </submittedName>
</protein>
<gene>
    <name evidence="1" type="ORF">IW19_13250</name>
</gene>
<sequence length="211" mass="24953">MELRDIHCETNCKFYHENLKFRKALLNLPPAPLKPKSQEDSLVSFFKIPLKERMMLFPFSKYDSVYVITPKYYEDKEPRNYIKSKFHDSKTLVTEEQLNKISDILFNYYLIKYDNITELIYKITGCDGIVETYPKIILLFVKNGKNKDYIAFPSQIFRRTSFSNKELEGLDLSAAKEKLIMEMFGVNLEEPYGEMIERDEDGILNDSYKEN</sequence>
<dbReference type="Proteomes" id="UP000028715">
    <property type="component" value="Unassembled WGS sequence"/>
</dbReference>
<dbReference type="eggNOG" id="ENOG503466R">
    <property type="taxonomic scope" value="Bacteria"/>
</dbReference>
<keyword evidence="2" id="KW-1185">Reference proteome</keyword>
<reference evidence="1 2" key="1">
    <citation type="submission" date="2014-07" db="EMBL/GenBank/DDBJ databases">
        <title>Genome of Flavobacterium reichenbachii LMG 25512.</title>
        <authorList>
            <person name="Stropko S.J."/>
            <person name="Pipes S.E."/>
            <person name="Newman J.D."/>
        </authorList>
    </citation>
    <scope>NUCLEOTIDE SEQUENCE [LARGE SCALE GENOMIC DNA]</scope>
    <source>
        <strain evidence="1 2">LMG 25512</strain>
    </source>
</reference>
<dbReference type="STRING" id="362418.IW19_13250"/>
<accession>A0A085ZPQ3</accession>